<dbReference type="Proteomes" id="UP001341840">
    <property type="component" value="Unassembled WGS sequence"/>
</dbReference>
<comment type="caution">
    <text evidence="2">The sequence shown here is derived from an EMBL/GenBank/DDBJ whole genome shotgun (WGS) entry which is preliminary data.</text>
</comment>
<reference evidence="2 3" key="1">
    <citation type="journal article" date="2023" name="Plants (Basel)">
        <title>Bridging the Gap: Combining Genomics and Transcriptomics Approaches to Understand Stylosanthes scabra, an Orphan Legume from the Brazilian Caatinga.</title>
        <authorList>
            <person name="Ferreira-Neto J.R.C."/>
            <person name="da Silva M.D."/>
            <person name="Binneck E."/>
            <person name="de Melo N.F."/>
            <person name="da Silva R.H."/>
            <person name="de Melo A.L.T.M."/>
            <person name="Pandolfi V."/>
            <person name="Bustamante F.O."/>
            <person name="Brasileiro-Vidal A.C."/>
            <person name="Benko-Iseppon A.M."/>
        </authorList>
    </citation>
    <scope>NUCLEOTIDE SEQUENCE [LARGE SCALE GENOMIC DNA]</scope>
    <source>
        <tissue evidence="2">Leaves</tissue>
    </source>
</reference>
<name>A0ABU6ZY05_9FABA</name>
<dbReference type="EMBL" id="JASCZI010275712">
    <property type="protein sequence ID" value="MED6226591.1"/>
    <property type="molecule type" value="Genomic_DNA"/>
</dbReference>
<protein>
    <submittedName>
        <fullName evidence="2">Uncharacterized protein</fullName>
    </submittedName>
</protein>
<feature type="non-terminal residue" evidence="2">
    <location>
        <position position="177"/>
    </location>
</feature>
<evidence type="ECO:0000313" key="3">
    <source>
        <dbReference type="Proteomes" id="UP001341840"/>
    </source>
</evidence>
<sequence>MQEIQREARHKRKMILQEKENTKRKITDQGNNSTPNQLRSPPINQDSAFEEYTIQSRLQKEARLNRRNILLQMRRGNTSMQGEDRHVATRTSSNITNIASSSGAIVSHSNLLTKDSETECMTEKGRQIRQRKSLLKDLAINLARTFEEVECAYKIRSNVDNSMQIEYPAIFDVAEQT</sequence>
<keyword evidence="3" id="KW-1185">Reference proteome</keyword>
<feature type="compositionally biased region" description="Polar residues" evidence="1">
    <location>
        <begin position="28"/>
        <end position="43"/>
    </location>
</feature>
<accession>A0ABU6ZY05</accession>
<evidence type="ECO:0000256" key="1">
    <source>
        <dbReference type="SAM" id="MobiDB-lite"/>
    </source>
</evidence>
<gene>
    <name evidence="2" type="ORF">PIB30_105378</name>
</gene>
<feature type="region of interest" description="Disordered" evidence="1">
    <location>
        <begin position="1"/>
        <end position="43"/>
    </location>
</feature>
<organism evidence="2 3">
    <name type="scientific">Stylosanthes scabra</name>
    <dbReference type="NCBI Taxonomy" id="79078"/>
    <lineage>
        <taxon>Eukaryota</taxon>
        <taxon>Viridiplantae</taxon>
        <taxon>Streptophyta</taxon>
        <taxon>Embryophyta</taxon>
        <taxon>Tracheophyta</taxon>
        <taxon>Spermatophyta</taxon>
        <taxon>Magnoliopsida</taxon>
        <taxon>eudicotyledons</taxon>
        <taxon>Gunneridae</taxon>
        <taxon>Pentapetalae</taxon>
        <taxon>rosids</taxon>
        <taxon>fabids</taxon>
        <taxon>Fabales</taxon>
        <taxon>Fabaceae</taxon>
        <taxon>Papilionoideae</taxon>
        <taxon>50 kb inversion clade</taxon>
        <taxon>dalbergioids sensu lato</taxon>
        <taxon>Dalbergieae</taxon>
        <taxon>Pterocarpus clade</taxon>
        <taxon>Stylosanthes</taxon>
    </lineage>
</organism>
<proteinExistence type="predicted"/>
<evidence type="ECO:0000313" key="2">
    <source>
        <dbReference type="EMBL" id="MED6226591.1"/>
    </source>
</evidence>
<feature type="compositionally biased region" description="Basic and acidic residues" evidence="1">
    <location>
        <begin position="15"/>
        <end position="27"/>
    </location>
</feature>